<evidence type="ECO:0000313" key="1">
    <source>
        <dbReference type="EMBL" id="KAI4866891.1"/>
    </source>
</evidence>
<accession>A0ACB9Z6A4</accession>
<sequence>MADPLFLIPDVIRLSAKIAKALIVYREKVKDVPNQILKIVAEVKTVRAILETLETVFEEINKSASRAQLSESLKQCQDTLLELERLMPPEGEVSEPGVPDTPQTMGRNTHSRFASVQTKTRDFSHFLQAQVSTGYRNARHSPYDQGGRPRLPSGSRMSTLEQCKWPLCQQDKVDDLLDRLRRHQSQLSLALEIDNTMSLNTISNSVKDIEATLDDGEKRTVLNWLKPKWDMREFQMEQHDKQEDETCDWITNSTGWKQWLRGGSSDPGGYRRFIWIYGIPGAGKTVLASFLIDEIAKHCCYTGVSYYYCLHERNQEETIPLLRWIVGDLSRQAGRFIPKELEDLYATGTFTIQGLVGCFLALCRWFQENGRRVYLVVDAVDESKTPRRRLLDMLIKFGTDPSFENVSLLMTSRDEDDIREAMSNLGPPLPMNLNQSFEDDAVPIVPYTVITMSNNDVMRAIRTYVKKQFEKSSKFATWHPNFRENVENQLARNARGMFRWVACQIDILERLYMDQDRISEALREMPETLFGTYAKILENIPSEEHPFARTALALICSNTSNIKSADVLVQASLHNVQHGLTQIYSVKTLKEILGCLIKTSDLRKRPERLFAREDDGVALQKVSVAHYTVKEFLFAHSKKQGEPRPAGEFALSDAEIRTLETQVVFNGLQRWGMNRPLNQRHPTRYEEHCIEMSEAALREGRRVHLVRNESVWKSVVPCLSPSSRHIKELTNQRLRRAFPKWRKLLAFEELPAEAGPDGRTPTPIRQETGILASSILLGWLEFAQKFLKDLPPRTKQSIWADRFTIDGTVDDTIPRALNKKSPMTLIRLCVVWKRVEFLEIFLDAGATFDHEPTIIHRALRNPYGLHGNEDGSITGQLLKTLLEAGADPDPPGFKYTPLQYAVNHLEEGWVQSLLLEGRDANSIGDPSGKHPYSSGHVEPWHSQYPLEICETTNPDWTTGQEEEKERARKQVKLLLMQYGAKRPPERRLTGDSLEIIEVGDN</sequence>
<gene>
    <name evidence="1" type="ORF">F4820DRAFT_457282</name>
</gene>
<protein>
    <submittedName>
        <fullName evidence="1">Uncharacterized protein</fullName>
    </submittedName>
</protein>
<name>A0ACB9Z6A4_9PEZI</name>
<comment type="caution">
    <text evidence="1">The sequence shown here is derived from an EMBL/GenBank/DDBJ whole genome shotgun (WGS) entry which is preliminary data.</text>
</comment>
<dbReference type="EMBL" id="MU393453">
    <property type="protein sequence ID" value="KAI4866891.1"/>
    <property type="molecule type" value="Genomic_DNA"/>
</dbReference>
<keyword evidence="2" id="KW-1185">Reference proteome</keyword>
<proteinExistence type="predicted"/>
<evidence type="ECO:0000313" key="2">
    <source>
        <dbReference type="Proteomes" id="UP001497700"/>
    </source>
</evidence>
<dbReference type="Proteomes" id="UP001497700">
    <property type="component" value="Unassembled WGS sequence"/>
</dbReference>
<reference evidence="1 2" key="1">
    <citation type="journal article" date="2022" name="New Phytol.">
        <title>Ecological generalism drives hyperdiversity of secondary metabolite gene clusters in xylarialean endophytes.</title>
        <authorList>
            <person name="Franco M.E.E."/>
            <person name="Wisecaver J.H."/>
            <person name="Arnold A.E."/>
            <person name="Ju Y.M."/>
            <person name="Slot J.C."/>
            <person name="Ahrendt S."/>
            <person name="Moore L.P."/>
            <person name="Eastman K.E."/>
            <person name="Scott K."/>
            <person name="Konkel Z."/>
            <person name="Mondo S.J."/>
            <person name="Kuo A."/>
            <person name="Hayes R.D."/>
            <person name="Haridas S."/>
            <person name="Andreopoulos B."/>
            <person name="Riley R."/>
            <person name="LaButti K."/>
            <person name="Pangilinan J."/>
            <person name="Lipzen A."/>
            <person name="Amirebrahimi M."/>
            <person name="Yan J."/>
            <person name="Adam C."/>
            <person name="Keymanesh K."/>
            <person name="Ng V."/>
            <person name="Louie K."/>
            <person name="Northen T."/>
            <person name="Drula E."/>
            <person name="Henrissat B."/>
            <person name="Hsieh H.M."/>
            <person name="Youens-Clark K."/>
            <person name="Lutzoni F."/>
            <person name="Miadlikowska J."/>
            <person name="Eastwood D.C."/>
            <person name="Hamelin R.C."/>
            <person name="Grigoriev I.V."/>
            <person name="U'Ren J.M."/>
        </authorList>
    </citation>
    <scope>NUCLEOTIDE SEQUENCE [LARGE SCALE GENOMIC DNA]</scope>
    <source>
        <strain evidence="1 2">CBS 119005</strain>
    </source>
</reference>
<organism evidence="1 2">
    <name type="scientific">Hypoxylon rubiginosum</name>
    <dbReference type="NCBI Taxonomy" id="110542"/>
    <lineage>
        <taxon>Eukaryota</taxon>
        <taxon>Fungi</taxon>
        <taxon>Dikarya</taxon>
        <taxon>Ascomycota</taxon>
        <taxon>Pezizomycotina</taxon>
        <taxon>Sordariomycetes</taxon>
        <taxon>Xylariomycetidae</taxon>
        <taxon>Xylariales</taxon>
        <taxon>Hypoxylaceae</taxon>
        <taxon>Hypoxylon</taxon>
    </lineage>
</organism>